<reference evidence="5" key="5">
    <citation type="submission" date="2015-06" db="UniProtKB">
        <authorList>
            <consortium name="EnsemblFungi"/>
        </authorList>
    </citation>
    <scope>IDENTIFICATION</scope>
    <source>
        <strain evidence="5">ATCC 64411</strain>
    </source>
</reference>
<dbReference type="SUPFAM" id="SSF50129">
    <property type="entry name" value="GroES-like"/>
    <property type="match status" value="1"/>
</dbReference>
<dbReference type="VEuPathDB" id="FungiDB:MAPG_04947"/>
<evidence type="ECO:0000313" key="5">
    <source>
        <dbReference type="EnsemblFungi" id="MAPG_04947T0"/>
    </source>
</evidence>
<evidence type="ECO:0000313" key="6">
    <source>
        <dbReference type="Proteomes" id="UP000011715"/>
    </source>
</evidence>
<dbReference type="Proteomes" id="UP000011715">
    <property type="component" value="Unassembled WGS sequence"/>
</dbReference>
<dbReference type="InterPro" id="IPR047122">
    <property type="entry name" value="Trans-enoyl_RdTase-like"/>
</dbReference>
<reference evidence="4" key="3">
    <citation type="submission" date="2011-03" db="EMBL/GenBank/DDBJ databases">
        <title>Annotation of Magnaporthe poae ATCC 64411.</title>
        <authorList>
            <person name="Ma L.-J."/>
            <person name="Dead R."/>
            <person name="Young S.K."/>
            <person name="Zeng Q."/>
            <person name="Gargeya S."/>
            <person name="Fitzgerald M."/>
            <person name="Haas B."/>
            <person name="Abouelleil A."/>
            <person name="Alvarado L."/>
            <person name="Arachchi H.M."/>
            <person name="Berlin A."/>
            <person name="Brown A."/>
            <person name="Chapman S.B."/>
            <person name="Chen Z."/>
            <person name="Dunbar C."/>
            <person name="Freedman E."/>
            <person name="Gearin G."/>
            <person name="Gellesch M."/>
            <person name="Goldberg J."/>
            <person name="Griggs A."/>
            <person name="Gujja S."/>
            <person name="Heiman D."/>
            <person name="Howarth C."/>
            <person name="Larson L."/>
            <person name="Lui A."/>
            <person name="MacDonald P.J.P."/>
            <person name="Mehta T."/>
            <person name="Montmayeur A."/>
            <person name="Murphy C."/>
            <person name="Neiman D."/>
            <person name="Pearson M."/>
            <person name="Priest M."/>
            <person name="Roberts A."/>
            <person name="Saif S."/>
            <person name="Shea T."/>
            <person name="Shenoy N."/>
            <person name="Sisk P."/>
            <person name="Stolte C."/>
            <person name="Sykes S."/>
            <person name="Yandava C."/>
            <person name="Wortman J."/>
            <person name="Nusbaum C."/>
            <person name="Birren B."/>
        </authorList>
    </citation>
    <scope>NUCLEOTIDE SEQUENCE</scope>
    <source>
        <strain evidence="4">ATCC 64411</strain>
    </source>
</reference>
<reference evidence="4" key="1">
    <citation type="submission" date="2010-05" db="EMBL/GenBank/DDBJ databases">
        <title>The Genome Sequence of Magnaporthe poae strain ATCC 64411.</title>
        <authorList>
            <consortium name="The Broad Institute Genome Sequencing Platform"/>
            <consortium name="Broad Institute Genome Sequencing Center for Infectious Disease"/>
            <person name="Ma L.-J."/>
            <person name="Dead R."/>
            <person name="Young S."/>
            <person name="Zeng Q."/>
            <person name="Koehrsen M."/>
            <person name="Alvarado L."/>
            <person name="Berlin A."/>
            <person name="Chapman S.B."/>
            <person name="Chen Z."/>
            <person name="Freedman E."/>
            <person name="Gellesch M."/>
            <person name="Goldberg J."/>
            <person name="Griggs A."/>
            <person name="Gujja S."/>
            <person name="Heilman E.R."/>
            <person name="Heiman D."/>
            <person name="Hepburn T."/>
            <person name="Howarth C."/>
            <person name="Jen D."/>
            <person name="Larson L."/>
            <person name="Mehta T."/>
            <person name="Neiman D."/>
            <person name="Pearson M."/>
            <person name="Roberts A."/>
            <person name="Saif S."/>
            <person name="Shea T."/>
            <person name="Shenoy N."/>
            <person name="Sisk P."/>
            <person name="Stolte C."/>
            <person name="Sykes S."/>
            <person name="Walk T."/>
            <person name="White J."/>
            <person name="Yandava C."/>
            <person name="Haas B."/>
            <person name="Nusbaum C."/>
            <person name="Birren B."/>
        </authorList>
    </citation>
    <scope>NUCLEOTIDE SEQUENCE</scope>
    <source>
        <strain evidence="4">ATCC 64411</strain>
    </source>
</reference>
<dbReference type="InterPro" id="IPR011032">
    <property type="entry name" value="GroES-like_sf"/>
</dbReference>
<accession>A0A0C4DY38</accession>
<reference evidence="6" key="2">
    <citation type="submission" date="2010-05" db="EMBL/GenBank/DDBJ databases">
        <title>The genome sequence of Magnaporthe poae strain ATCC 64411.</title>
        <authorList>
            <person name="Ma L.-J."/>
            <person name="Dead R."/>
            <person name="Young S."/>
            <person name="Zeng Q."/>
            <person name="Koehrsen M."/>
            <person name="Alvarado L."/>
            <person name="Berlin A."/>
            <person name="Chapman S.B."/>
            <person name="Chen Z."/>
            <person name="Freedman E."/>
            <person name="Gellesch M."/>
            <person name="Goldberg J."/>
            <person name="Griggs A."/>
            <person name="Gujja S."/>
            <person name="Heilman E.R."/>
            <person name="Heiman D."/>
            <person name="Hepburn T."/>
            <person name="Howarth C."/>
            <person name="Jen D."/>
            <person name="Larson L."/>
            <person name="Mehta T."/>
            <person name="Neiman D."/>
            <person name="Pearson M."/>
            <person name="Roberts A."/>
            <person name="Saif S."/>
            <person name="Shea T."/>
            <person name="Shenoy N."/>
            <person name="Sisk P."/>
            <person name="Stolte C."/>
            <person name="Sykes S."/>
            <person name="Walk T."/>
            <person name="White J."/>
            <person name="Yandava C."/>
            <person name="Haas B."/>
            <person name="Nusbaum C."/>
            <person name="Birren B."/>
        </authorList>
    </citation>
    <scope>NUCLEOTIDE SEQUENCE [LARGE SCALE GENOMIC DNA]</scope>
    <source>
        <strain evidence="6">ATCC 64411 / 73-15</strain>
    </source>
</reference>
<keyword evidence="2" id="KW-0560">Oxidoreductase</keyword>
<dbReference type="OrthoDB" id="3233595at2759"/>
<dbReference type="AlphaFoldDB" id="A0A0C4DY38"/>
<dbReference type="EMBL" id="GL876969">
    <property type="protein sequence ID" value="KLU85928.1"/>
    <property type="molecule type" value="Genomic_DNA"/>
</dbReference>
<dbReference type="InterPro" id="IPR013154">
    <property type="entry name" value="ADH-like_N"/>
</dbReference>
<proteinExistence type="inferred from homology"/>
<dbReference type="eggNOG" id="KOG1198">
    <property type="taxonomic scope" value="Eukaryota"/>
</dbReference>
<dbReference type="PANTHER" id="PTHR45348">
    <property type="entry name" value="HYPOTHETICAL OXIDOREDUCTASE (EUROFUNG)"/>
    <property type="match status" value="1"/>
</dbReference>
<dbReference type="GO" id="GO:0016651">
    <property type="term" value="F:oxidoreductase activity, acting on NAD(P)H"/>
    <property type="evidence" value="ECO:0007669"/>
    <property type="project" value="InterPro"/>
</dbReference>
<evidence type="ECO:0000259" key="3">
    <source>
        <dbReference type="Pfam" id="PF08240"/>
    </source>
</evidence>
<keyword evidence="6" id="KW-1185">Reference proteome</keyword>
<evidence type="ECO:0000256" key="1">
    <source>
        <dbReference type="ARBA" id="ARBA00008072"/>
    </source>
</evidence>
<dbReference type="EnsemblFungi" id="MAPG_04947T0">
    <property type="protein sequence ID" value="MAPG_04947T0"/>
    <property type="gene ID" value="MAPG_04947"/>
</dbReference>
<dbReference type="EMBL" id="ADBL01001157">
    <property type="status" value="NOT_ANNOTATED_CDS"/>
    <property type="molecule type" value="Genomic_DNA"/>
</dbReference>
<feature type="domain" description="Alcohol dehydrogenase-like N-terminal" evidence="3">
    <location>
        <begin position="24"/>
        <end position="107"/>
    </location>
</feature>
<organism evidence="5 6">
    <name type="scientific">Magnaporthiopsis poae (strain ATCC 64411 / 73-15)</name>
    <name type="common">Kentucky bluegrass fungus</name>
    <name type="synonym">Magnaporthe poae</name>
    <dbReference type="NCBI Taxonomy" id="644358"/>
    <lineage>
        <taxon>Eukaryota</taxon>
        <taxon>Fungi</taxon>
        <taxon>Dikarya</taxon>
        <taxon>Ascomycota</taxon>
        <taxon>Pezizomycotina</taxon>
        <taxon>Sordariomycetes</taxon>
        <taxon>Sordariomycetidae</taxon>
        <taxon>Magnaporthales</taxon>
        <taxon>Magnaporthaceae</taxon>
        <taxon>Magnaporthiopsis</taxon>
    </lineage>
</organism>
<gene>
    <name evidence="4" type="ORF">MAPG_04947</name>
</gene>
<name>A0A0C4DY38_MAGP6</name>
<dbReference type="Gene3D" id="3.90.180.10">
    <property type="entry name" value="Medium-chain alcohol dehydrogenases, catalytic domain"/>
    <property type="match status" value="1"/>
</dbReference>
<evidence type="ECO:0000313" key="4">
    <source>
        <dbReference type="EMBL" id="KLU85928.1"/>
    </source>
</evidence>
<evidence type="ECO:0000256" key="2">
    <source>
        <dbReference type="ARBA" id="ARBA00023002"/>
    </source>
</evidence>
<protein>
    <recommendedName>
        <fullName evidence="3">Alcohol dehydrogenase-like N-terminal domain-containing protein</fullName>
    </recommendedName>
</protein>
<dbReference type="OMA" id="MKEAYIG"/>
<dbReference type="Pfam" id="PF08240">
    <property type="entry name" value="ADH_N"/>
    <property type="match status" value="1"/>
</dbReference>
<dbReference type="PANTHER" id="PTHR45348:SF5">
    <property type="entry name" value="OXIDOREDUCTASE, PUTATIVE (AFU_ORTHOLOGUE AFUA_8G01420)-RELATED"/>
    <property type="match status" value="1"/>
</dbReference>
<reference evidence="5" key="4">
    <citation type="journal article" date="2015" name="G3 (Bethesda)">
        <title>Genome sequences of three phytopathogenic species of the Magnaporthaceae family of fungi.</title>
        <authorList>
            <person name="Okagaki L.H."/>
            <person name="Nunes C.C."/>
            <person name="Sailsbery J."/>
            <person name="Clay B."/>
            <person name="Brown D."/>
            <person name="John T."/>
            <person name="Oh Y."/>
            <person name="Young N."/>
            <person name="Fitzgerald M."/>
            <person name="Haas B.J."/>
            <person name="Zeng Q."/>
            <person name="Young S."/>
            <person name="Adiconis X."/>
            <person name="Fan L."/>
            <person name="Levin J.Z."/>
            <person name="Mitchell T.K."/>
            <person name="Okubara P.A."/>
            <person name="Farman M.L."/>
            <person name="Kohn L.M."/>
            <person name="Birren B."/>
            <person name="Ma L.-J."/>
            <person name="Dean R.A."/>
        </authorList>
    </citation>
    <scope>NUCLEOTIDE SEQUENCE</scope>
    <source>
        <strain evidence="5">ATCC 64411 / 73-15</strain>
    </source>
</reference>
<sequence length="129" mass="14404">MKEAFVTTGPKVEIVDSPIPEPNDDQVLIKVVVSGSNPKDWKVAQWRPGSRYNAGDDIAGEVVKVGKNVFEFKPGDRVAAFHEMLKPGGSYAEYAIAWQHTTFHIPKTISFEGMSRETHRTLVQTKEMC</sequence>
<dbReference type="STRING" id="644358.A0A0C4DY38"/>
<comment type="similarity">
    <text evidence="1">Belongs to the zinc-containing alcohol dehydrogenase family.</text>
</comment>